<gene>
    <name evidence="1" type="ORF">N7463_008188</name>
</gene>
<keyword evidence="1" id="KW-0808">Transferase</keyword>
<dbReference type="GO" id="GO:0032259">
    <property type="term" value="P:methylation"/>
    <property type="evidence" value="ECO:0007669"/>
    <property type="project" value="UniProtKB-KW"/>
</dbReference>
<name>A0A9W9XNF2_9EURO</name>
<dbReference type="EMBL" id="JAPWDS010000005">
    <property type="protein sequence ID" value="KAJ5496201.1"/>
    <property type="molecule type" value="Genomic_DNA"/>
</dbReference>
<comment type="caution">
    <text evidence="1">The sequence shown here is derived from an EMBL/GenBank/DDBJ whole genome shotgun (WGS) entry which is preliminary data.</text>
</comment>
<organism evidence="1 2">
    <name type="scientific">Penicillium fimorum</name>
    <dbReference type="NCBI Taxonomy" id="1882269"/>
    <lineage>
        <taxon>Eukaryota</taxon>
        <taxon>Fungi</taxon>
        <taxon>Dikarya</taxon>
        <taxon>Ascomycota</taxon>
        <taxon>Pezizomycotina</taxon>
        <taxon>Eurotiomycetes</taxon>
        <taxon>Eurotiomycetidae</taxon>
        <taxon>Eurotiales</taxon>
        <taxon>Aspergillaceae</taxon>
        <taxon>Penicillium</taxon>
    </lineage>
</organism>
<keyword evidence="2" id="KW-1185">Reference proteome</keyword>
<accession>A0A9W9XNF2</accession>
<keyword evidence="1" id="KW-0489">Methyltransferase</keyword>
<evidence type="ECO:0000313" key="1">
    <source>
        <dbReference type="EMBL" id="KAJ5496201.1"/>
    </source>
</evidence>
<reference evidence="1" key="1">
    <citation type="submission" date="2022-12" db="EMBL/GenBank/DDBJ databases">
        <authorList>
            <person name="Petersen C."/>
        </authorList>
    </citation>
    <scope>NUCLEOTIDE SEQUENCE</scope>
    <source>
        <strain evidence="1">IBT 29495</strain>
    </source>
</reference>
<sequence length="77" mass="8497">MKALVEGASFNWVKGEVQLRQTTLTENEKYGVEGWIRLFCGPFLELLPATKARDAAVKHTVGVLEAVGRQQHNGSLT</sequence>
<dbReference type="Proteomes" id="UP001149954">
    <property type="component" value="Unassembled WGS sequence"/>
</dbReference>
<dbReference type="GO" id="GO:0008168">
    <property type="term" value="F:methyltransferase activity"/>
    <property type="evidence" value="ECO:0007669"/>
    <property type="project" value="UniProtKB-KW"/>
</dbReference>
<evidence type="ECO:0000313" key="2">
    <source>
        <dbReference type="Proteomes" id="UP001149954"/>
    </source>
</evidence>
<protein>
    <submittedName>
        <fullName evidence="1">Methyltransferase</fullName>
    </submittedName>
</protein>
<dbReference type="AlphaFoldDB" id="A0A9W9XNF2"/>
<reference evidence="1" key="2">
    <citation type="journal article" date="2023" name="IMA Fungus">
        <title>Comparative genomic study of the Penicillium genus elucidates a diverse pangenome and 15 lateral gene transfer events.</title>
        <authorList>
            <person name="Petersen C."/>
            <person name="Sorensen T."/>
            <person name="Nielsen M.R."/>
            <person name="Sondergaard T.E."/>
            <person name="Sorensen J.L."/>
            <person name="Fitzpatrick D.A."/>
            <person name="Frisvad J.C."/>
            <person name="Nielsen K.L."/>
        </authorList>
    </citation>
    <scope>NUCLEOTIDE SEQUENCE</scope>
    <source>
        <strain evidence="1">IBT 29495</strain>
    </source>
</reference>
<proteinExistence type="predicted"/>
<dbReference type="OrthoDB" id="66144at2759"/>